<reference evidence="3 4" key="1">
    <citation type="journal article" date="2013" name="MBio">
        <title>Genome sequencing of the plant pathogen Taphrina deformans, the causal agent of peach leaf curl.</title>
        <authorList>
            <person name="Cisse O.H."/>
            <person name="Almeida J.M.G.C.F."/>
            <person name="Fonseca A."/>
            <person name="Kumar A.A."/>
            <person name="Salojaervi J."/>
            <person name="Overmyer K."/>
            <person name="Hauser P.M."/>
            <person name="Pagni M."/>
        </authorList>
    </citation>
    <scope>NUCLEOTIDE SEQUENCE [LARGE SCALE GENOMIC DNA]</scope>
    <source>
        <strain evidence="4">PYCC 5710 / ATCC 11124 / CBS 356.35 / IMI 108563 / JCM 9778 / NBRC 8474</strain>
    </source>
</reference>
<protein>
    <recommendedName>
        <fullName evidence="2">CBF1-interacting co-repressor CIR N-terminal domain-containing protein</fullName>
    </recommendedName>
</protein>
<comment type="caution">
    <text evidence="3">The sequence shown here is derived from an EMBL/GenBank/DDBJ whole genome shotgun (WGS) entry which is preliminary data.</text>
</comment>
<organism evidence="3 4">
    <name type="scientific">Taphrina deformans (strain PYCC 5710 / ATCC 11124 / CBS 356.35 / IMI 108563 / JCM 9778 / NBRC 8474)</name>
    <name type="common">Peach leaf curl fungus</name>
    <name type="synonym">Lalaria deformans</name>
    <dbReference type="NCBI Taxonomy" id="1097556"/>
    <lineage>
        <taxon>Eukaryota</taxon>
        <taxon>Fungi</taxon>
        <taxon>Dikarya</taxon>
        <taxon>Ascomycota</taxon>
        <taxon>Taphrinomycotina</taxon>
        <taxon>Taphrinomycetes</taxon>
        <taxon>Taphrinales</taxon>
        <taxon>Taphrinaceae</taxon>
        <taxon>Taphrina</taxon>
    </lineage>
</organism>
<dbReference type="InterPro" id="IPR039875">
    <property type="entry name" value="LENG1-like"/>
</dbReference>
<dbReference type="EMBL" id="CAHR02000071">
    <property type="protein sequence ID" value="CCG82136.1"/>
    <property type="molecule type" value="Genomic_DNA"/>
</dbReference>
<dbReference type="Pfam" id="PF10197">
    <property type="entry name" value="Cir_N"/>
    <property type="match status" value="1"/>
</dbReference>
<dbReference type="SMART" id="SM01083">
    <property type="entry name" value="Cir_N"/>
    <property type="match status" value="1"/>
</dbReference>
<evidence type="ECO:0000256" key="1">
    <source>
        <dbReference type="SAM" id="Coils"/>
    </source>
</evidence>
<keyword evidence="4" id="KW-1185">Reference proteome</keyword>
<evidence type="ECO:0000313" key="4">
    <source>
        <dbReference type="Proteomes" id="UP000013776"/>
    </source>
</evidence>
<gene>
    <name evidence="3" type="ORF">TAPDE_002077</name>
</gene>
<dbReference type="STRING" id="1097556.R4XCN3"/>
<feature type="domain" description="CBF1-interacting co-repressor CIR N-terminal" evidence="2">
    <location>
        <begin position="10"/>
        <end position="46"/>
    </location>
</feature>
<evidence type="ECO:0000313" key="3">
    <source>
        <dbReference type="EMBL" id="CCG82136.1"/>
    </source>
</evidence>
<sequence length="101" mass="11646">MPIKLLQHKSWHVYSRDNIERVKQDEAKEEARLKAQDVQALQAQADRRLASLRTGAPEDSPVDVILPQENPHKTLSHHSRGLCGMFKKEKTRLKELEPSKK</sequence>
<evidence type="ECO:0000259" key="2">
    <source>
        <dbReference type="SMART" id="SM01083"/>
    </source>
</evidence>
<feature type="coiled-coil region" evidence="1">
    <location>
        <begin position="16"/>
        <end position="44"/>
    </location>
</feature>
<keyword evidence="1" id="KW-0175">Coiled coil</keyword>
<dbReference type="PANTHER" id="PTHR22093:SF0">
    <property type="entry name" value="LEUKOCYTE RECEPTOR CLUSTER MEMBER 1"/>
    <property type="match status" value="1"/>
</dbReference>
<dbReference type="InterPro" id="IPR019339">
    <property type="entry name" value="CIR_N_dom"/>
</dbReference>
<dbReference type="OrthoDB" id="2159131at2759"/>
<name>R4XCN3_TAPDE</name>
<proteinExistence type="predicted"/>
<dbReference type="PANTHER" id="PTHR22093">
    <property type="entry name" value="LEUKOCYTE RECEPTOR CLUSTER LRC MEMBER 1"/>
    <property type="match status" value="1"/>
</dbReference>
<accession>R4XCN3</accession>
<dbReference type="VEuPathDB" id="FungiDB:TAPDE_002077"/>
<dbReference type="AlphaFoldDB" id="R4XCN3"/>
<dbReference type="Proteomes" id="UP000013776">
    <property type="component" value="Unassembled WGS sequence"/>
</dbReference>